<organism evidence="8 9">
    <name type="scientific">Roseibacillus persicicus</name>
    <dbReference type="NCBI Taxonomy" id="454148"/>
    <lineage>
        <taxon>Bacteria</taxon>
        <taxon>Pseudomonadati</taxon>
        <taxon>Verrucomicrobiota</taxon>
        <taxon>Verrucomicrobiia</taxon>
        <taxon>Verrucomicrobiales</taxon>
        <taxon>Verrucomicrobiaceae</taxon>
        <taxon>Roseibacillus</taxon>
    </lineage>
</organism>
<dbReference type="RefSeq" id="WP_189569961.1">
    <property type="nucleotide sequence ID" value="NZ_BMXI01000008.1"/>
</dbReference>
<evidence type="ECO:0000256" key="6">
    <source>
        <dbReference type="ARBA" id="ARBA00023136"/>
    </source>
</evidence>
<comment type="caution">
    <text evidence="7">Lacks conserved residue(s) required for the propagation of feature annotation.</text>
</comment>
<dbReference type="Pfam" id="PF02405">
    <property type="entry name" value="MlaE"/>
    <property type="match status" value="1"/>
</dbReference>
<reference evidence="8" key="1">
    <citation type="journal article" date="2014" name="Int. J. Syst. Evol. Microbiol.">
        <title>Complete genome sequence of Corynebacterium casei LMG S-19264T (=DSM 44701T), isolated from a smear-ripened cheese.</title>
        <authorList>
            <consortium name="US DOE Joint Genome Institute (JGI-PGF)"/>
            <person name="Walter F."/>
            <person name="Albersmeier A."/>
            <person name="Kalinowski J."/>
            <person name="Ruckert C."/>
        </authorList>
    </citation>
    <scope>NUCLEOTIDE SEQUENCE</scope>
    <source>
        <strain evidence="8">KCTC 12988</strain>
    </source>
</reference>
<evidence type="ECO:0000313" key="9">
    <source>
        <dbReference type="Proteomes" id="UP000644507"/>
    </source>
</evidence>
<dbReference type="InterPro" id="IPR003453">
    <property type="entry name" value="ABC_MlaE_roteobac"/>
</dbReference>
<feature type="transmembrane region" description="Helical" evidence="7">
    <location>
        <begin position="236"/>
        <end position="258"/>
    </location>
</feature>
<keyword evidence="3" id="KW-0813">Transport</keyword>
<comment type="subcellular location">
    <subcellularLocation>
        <location evidence="1">Membrane</location>
        <topology evidence="1">Multi-pass membrane protein</topology>
    </subcellularLocation>
</comment>
<comment type="caution">
    <text evidence="8">The sequence shown here is derived from an EMBL/GenBank/DDBJ whole genome shotgun (WGS) entry which is preliminary data.</text>
</comment>
<evidence type="ECO:0000256" key="7">
    <source>
        <dbReference type="RuleBase" id="RU362044"/>
    </source>
</evidence>
<dbReference type="GO" id="GO:0005548">
    <property type="term" value="F:phospholipid transporter activity"/>
    <property type="evidence" value="ECO:0007669"/>
    <property type="project" value="TreeGrafter"/>
</dbReference>
<dbReference type="GO" id="GO:0043190">
    <property type="term" value="C:ATP-binding cassette (ABC) transporter complex"/>
    <property type="evidence" value="ECO:0007669"/>
    <property type="project" value="InterPro"/>
</dbReference>
<feature type="transmembrane region" description="Helical" evidence="7">
    <location>
        <begin position="196"/>
        <end position="215"/>
    </location>
</feature>
<evidence type="ECO:0000313" key="8">
    <source>
        <dbReference type="EMBL" id="GHC54776.1"/>
    </source>
</evidence>
<protein>
    <submittedName>
        <fullName evidence="8">ABC transporter permease</fullName>
    </submittedName>
</protein>
<evidence type="ECO:0000256" key="1">
    <source>
        <dbReference type="ARBA" id="ARBA00004141"/>
    </source>
</evidence>
<keyword evidence="5 7" id="KW-1133">Transmembrane helix</keyword>
<dbReference type="EMBL" id="BMXI01000008">
    <property type="protein sequence ID" value="GHC54776.1"/>
    <property type="molecule type" value="Genomic_DNA"/>
</dbReference>
<proteinExistence type="inferred from homology"/>
<dbReference type="NCBIfam" id="TIGR00056">
    <property type="entry name" value="MlaE family lipid ABC transporter permease subunit"/>
    <property type="match status" value="1"/>
</dbReference>
<dbReference type="Proteomes" id="UP000644507">
    <property type="component" value="Unassembled WGS sequence"/>
</dbReference>
<reference evidence="8" key="2">
    <citation type="submission" date="2020-09" db="EMBL/GenBank/DDBJ databases">
        <authorList>
            <person name="Sun Q."/>
            <person name="Kim S."/>
        </authorList>
    </citation>
    <scope>NUCLEOTIDE SEQUENCE</scope>
    <source>
        <strain evidence="8">KCTC 12988</strain>
    </source>
</reference>
<dbReference type="AlphaFoldDB" id="A0A918TQG7"/>
<evidence type="ECO:0000256" key="5">
    <source>
        <dbReference type="ARBA" id="ARBA00022989"/>
    </source>
</evidence>
<evidence type="ECO:0000256" key="2">
    <source>
        <dbReference type="ARBA" id="ARBA00007556"/>
    </source>
</evidence>
<feature type="transmembrane region" description="Helical" evidence="7">
    <location>
        <begin position="146"/>
        <end position="176"/>
    </location>
</feature>
<sequence length="265" mass="28646">MRLLAQLGDSFFAFLRYLGELAFLARDVGESLLRGNRRWPQLFRQIAEIGYRSQPVVIITGGFTGAVLAAQALFQFQLVGMETLAGGLVSAAMLRELGPTITGLMLAGRVGSSMAAEIGTMKVTEQIDALRSMAVHPIDYLVTPRFLAMVISIPILLAESVVCGIFASYLVGVPLFNVEDAIWWENVRKYSSLDDVKIALIKGTVFGFLIVVISCHQGLKASNGAVGVGRGTTNAMVFSSLAILIANFLLSMLMQMIYPTGFVNT</sequence>
<evidence type="ECO:0000256" key="3">
    <source>
        <dbReference type="ARBA" id="ARBA00022448"/>
    </source>
</evidence>
<accession>A0A918TQG7</accession>
<keyword evidence="4 7" id="KW-0812">Transmembrane</keyword>
<comment type="similarity">
    <text evidence="2 7">Belongs to the MlaE permease family.</text>
</comment>
<evidence type="ECO:0000256" key="4">
    <source>
        <dbReference type="ARBA" id="ARBA00022692"/>
    </source>
</evidence>
<gene>
    <name evidence="8" type="ORF">GCM10007100_21600</name>
</gene>
<keyword evidence="9" id="KW-1185">Reference proteome</keyword>
<dbReference type="PANTHER" id="PTHR30188:SF4">
    <property type="entry name" value="PROTEIN TRIGALACTOSYLDIACYLGLYCEROL 1, CHLOROPLASTIC"/>
    <property type="match status" value="1"/>
</dbReference>
<keyword evidence="6 7" id="KW-0472">Membrane</keyword>
<name>A0A918TQG7_9BACT</name>
<dbReference type="PANTHER" id="PTHR30188">
    <property type="entry name" value="ABC TRANSPORTER PERMEASE PROTEIN-RELATED"/>
    <property type="match status" value="1"/>
</dbReference>
<dbReference type="InterPro" id="IPR030802">
    <property type="entry name" value="Permease_MalE"/>
</dbReference>